<geneLocation type="plasmid" evidence="1">
    <name>unnamed1</name>
</geneLocation>
<dbReference type="InterPro" id="IPR046200">
    <property type="entry name" value="DUF6233"/>
</dbReference>
<gene>
    <name evidence="1" type="ORF">AB5J51_41840</name>
</gene>
<dbReference type="Pfam" id="PF19746">
    <property type="entry name" value="DUF6233"/>
    <property type="match status" value="1"/>
</dbReference>
<dbReference type="RefSeq" id="WP_369780645.1">
    <property type="nucleotide sequence ID" value="NZ_CP165728.1"/>
</dbReference>
<protein>
    <submittedName>
        <fullName evidence="1">DUF6233 domain-containing protein</fullName>
    </submittedName>
</protein>
<dbReference type="AlphaFoldDB" id="A0AB39YK93"/>
<sequence length="94" mass="10454">MLLTQTRERIAVLEQAEHVRADAACHQPPVVEWVIEYGISAQRRPELVHTGDCRMTSGRSRPATRQQAVETLQNSTARACEICRADSALGLLDL</sequence>
<organism evidence="1">
    <name type="scientific">Streptomyces sp. R33</name>
    <dbReference type="NCBI Taxonomy" id="3238629"/>
    <lineage>
        <taxon>Bacteria</taxon>
        <taxon>Bacillati</taxon>
        <taxon>Actinomycetota</taxon>
        <taxon>Actinomycetes</taxon>
        <taxon>Kitasatosporales</taxon>
        <taxon>Streptomycetaceae</taxon>
        <taxon>Streptomyces</taxon>
    </lineage>
</organism>
<proteinExistence type="predicted"/>
<keyword evidence="1" id="KW-0614">Plasmid</keyword>
<name>A0AB39YK93_9ACTN</name>
<evidence type="ECO:0000313" key="1">
    <source>
        <dbReference type="EMBL" id="XDV69462.1"/>
    </source>
</evidence>
<dbReference type="EMBL" id="CP165728">
    <property type="protein sequence ID" value="XDV69462.1"/>
    <property type="molecule type" value="Genomic_DNA"/>
</dbReference>
<accession>A0AB39YK93</accession>
<reference evidence="1" key="1">
    <citation type="submission" date="2024-08" db="EMBL/GenBank/DDBJ databases">
        <authorList>
            <person name="Yu S.T."/>
        </authorList>
    </citation>
    <scope>NUCLEOTIDE SEQUENCE</scope>
    <source>
        <strain evidence="1">R33</strain>
        <plasmid evidence="1">unnamed1</plasmid>
    </source>
</reference>